<dbReference type="RefSeq" id="WP_072746277.1">
    <property type="nucleotide sequence ID" value="NZ_FOHL01000003.1"/>
</dbReference>
<dbReference type="PRINTS" id="PR01210">
    <property type="entry name" value="GGTRANSPTASE"/>
</dbReference>
<dbReference type="GO" id="GO:0016787">
    <property type="term" value="F:hydrolase activity"/>
    <property type="evidence" value="ECO:0007669"/>
    <property type="project" value="UniProtKB-KW"/>
</dbReference>
<reference evidence="1 2" key="1">
    <citation type="submission" date="2016-12" db="EMBL/GenBank/DDBJ databases">
        <authorList>
            <person name="Song W.-J."/>
            <person name="Kurnit D.M."/>
        </authorList>
    </citation>
    <scope>NUCLEOTIDE SEQUENCE [LARGE SCALE GENOMIC DNA]</scope>
    <source>
        <strain evidence="1 2">CGMCC 1.10808</strain>
    </source>
</reference>
<dbReference type="EMBL" id="FRDL01000002">
    <property type="protein sequence ID" value="SHN56027.1"/>
    <property type="molecule type" value="Genomic_DNA"/>
</dbReference>
<organism evidence="1 2">
    <name type="scientific">Oceanicella actignis</name>
    <dbReference type="NCBI Taxonomy" id="1189325"/>
    <lineage>
        <taxon>Bacteria</taxon>
        <taxon>Pseudomonadati</taxon>
        <taxon>Pseudomonadota</taxon>
        <taxon>Alphaproteobacteria</taxon>
        <taxon>Rhodobacterales</taxon>
        <taxon>Paracoccaceae</taxon>
        <taxon>Oceanicella</taxon>
    </lineage>
</organism>
<evidence type="ECO:0000313" key="2">
    <source>
        <dbReference type="Proteomes" id="UP000184066"/>
    </source>
</evidence>
<gene>
    <name evidence="1" type="ORF">SAMN05216200_102201</name>
</gene>
<keyword evidence="1" id="KW-0378">Hydrolase</keyword>
<proteinExistence type="predicted"/>
<dbReference type="Gene3D" id="3.60.20.40">
    <property type="match status" value="1"/>
</dbReference>
<evidence type="ECO:0000313" key="1">
    <source>
        <dbReference type="EMBL" id="SHN56027.1"/>
    </source>
</evidence>
<dbReference type="SUPFAM" id="SSF56235">
    <property type="entry name" value="N-terminal nucleophile aminohydrolases (Ntn hydrolases)"/>
    <property type="match status" value="1"/>
</dbReference>
<dbReference type="InterPro" id="IPR052896">
    <property type="entry name" value="GGT-like_enzyme"/>
</dbReference>
<dbReference type="STRING" id="1189325.SAMN04488119_103307"/>
<dbReference type="Proteomes" id="UP000184066">
    <property type="component" value="Unassembled WGS sequence"/>
</dbReference>
<dbReference type="OrthoDB" id="9781342at2"/>
<dbReference type="AlphaFoldDB" id="A0A1M7SBX8"/>
<dbReference type="InterPro" id="IPR043138">
    <property type="entry name" value="GGT_lsub"/>
</dbReference>
<dbReference type="Gene3D" id="1.10.246.130">
    <property type="match status" value="1"/>
</dbReference>
<name>A0A1M7SBX8_9RHOB</name>
<protein>
    <submittedName>
        <fullName evidence="1">Gamma-glutamyltranspeptidase / glutathione hydrolase</fullName>
    </submittedName>
</protein>
<dbReference type="Pfam" id="PF01019">
    <property type="entry name" value="G_glu_transpept"/>
    <property type="match status" value="1"/>
</dbReference>
<sequence length="532" mass="56639">MSYDRTRDFQKPGRSQVIACNGMCATSHPLAAKAAVEVMEQGGNAVDAAIAAAVLLGICEPQMTGLGGDCFALVAKPDGAVIGLNGSGRAPAALSAEALRAQGFERMPERSPHAVTLPGAVDAFDRLSRDHGRLGLAASLAPAIRYAEEGVPVAPRVAFDWARGAQNLSGAAREFYLIDGAAPRAGQVFRAPRQAEILRRIAAQGRAAFYEGEVAQDMVDTLRALGGVHTMEDFAAVESEYVEPVSGDYRGVELVELPPNGQGATAILMANILRRFDLSALDPFGAKRAHLEAEATRLAYDARDRFIADPEHAALRLGHMLSERTAERLAALIDPERALPEPVKAATEAVHRETVYVSVVDKDRMAVSLIYSIFHSFGSGLASERFGVLMHNRGACFNLIPGHPNEAAGGKRPMHTIIPALLRRGGAVTTSFGVMGGAYQPCGHVRHLTNLVDYGMEPQVSMDGPRSFFEKGALTLERGYDAAAAERLAQMGHRVERAESPIGGSQSVTIDRKLGVLIGASDPRKDGCALGY</sequence>
<keyword evidence="2" id="KW-1185">Reference proteome</keyword>
<accession>A0A1M7SBX8</accession>
<dbReference type="PANTHER" id="PTHR43881">
    <property type="entry name" value="GAMMA-GLUTAMYLTRANSPEPTIDASE (AFU_ORTHOLOGUE AFUA_4G13580)"/>
    <property type="match status" value="1"/>
</dbReference>
<dbReference type="PANTHER" id="PTHR43881:SF1">
    <property type="entry name" value="GAMMA-GLUTAMYLTRANSPEPTIDASE (AFU_ORTHOLOGUE AFUA_4G13580)"/>
    <property type="match status" value="1"/>
</dbReference>
<dbReference type="InterPro" id="IPR029055">
    <property type="entry name" value="Ntn_hydrolases_N"/>
</dbReference>
<dbReference type="InterPro" id="IPR043137">
    <property type="entry name" value="GGT_ssub_C"/>
</dbReference>